<dbReference type="Proteomes" id="UP000825935">
    <property type="component" value="Chromosome 33"/>
</dbReference>
<feature type="compositionally biased region" description="Polar residues" evidence="1">
    <location>
        <begin position="51"/>
        <end position="62"/>
    </location>
</feature>
<gene>
    <name evidence="2" type="ORF">KP509_33G012800</name>
</gene>
<name>A0A8T2QP63_CERRI</name>
<dbReference type="PANTHER" id="PTHR21580">
    <property type="entry name" value="SHIPPO-1-RELATED"/>
    <property type="match status" value="1"/>
</dbReference>
<dbReference type="AlphaFoldDB" id="A0A8T2QP63"/>
<dbReference type="InterPro" id="IPR010736">
    <property type="entry name" value="SHIPPO-rpt"/>
</dbReference>
<evidence type="ECO:0000313" key="3">
    <source>
        <dbReference type="Proteomes" id="UP000825935"/>
    </source>
</evidence>
<evidence type="ECO:0000256" key="1">
    <source>
        <dbReference type="SAM" id="MobiDB-lite"/>
    </source>
</evidence>
<comment type="caution">
    <text evidence="2">The sequence shown here is derived from an EMBL/GenBank/DDBJ whole genome shotgun (WGS) entry which is preliminary data.</text>
</comment>
<dbReference type="Pfam" id="PF07004">
    <property type="entry name" value="SHIPPO-rpt"/>
    <property type="match status" value="4"/>
</dbReference>
<evidence type="ECO:0000313" key="2">
    <source>
        <dbReference type="EMBL" id="KAH7285101.1"/>
    </source>
</evidence>
<sequence length="196" mass="20828">MVVSKQQQQQRYGRGATFVPSRRSSVFATANSTTNGSPAFTFGKRTPPIGGTSSSARENSATPGPAEYFPCQPLHSPAFSMGKKAPPPGDGGTPGPGSYFVLSTLPLLSNTRNSPAFTLTSRPFLATAPAKQLQGDATPGPGSYEITSSFVSGPKFTIRTRKPLLNKDSLPGPGSYFVNHSRTSYPLCRRQETQNL</sequence>
<dbReference type="PANTHER" id="PTHR21580:SF28">
    <property type="entry name" value="BOREALIN N-TERMINAL DOMAIN-CONTAINING PROTEIN-RELATED"/>
    <property type="match status" value="1"/>
</dbReference>
<dbReference type="EMBL" id="CM035438">
    <property type="protein sequence ID" value="KAH7285101.1"/>
    <property type="molecule type" value="Genomic_DNA"/>
</dbReference>
<protein>
    <submittedName>
        <fullName evidence="2">Uncharacterized protein</fullName>
    </submittedName>
</protein>
<dbReference type="OrthoDB" id="283550at2759"/>
<dbReference type="InterPro" id="IPR051291">
    <property type="entry name" value="CIMAP"/>
</dbReference>
<dbReference type="OMA" id="YEAGSCI"/>
<reference evidence="2" key="1">
    <citation type="submission" date="2021-08" db="EMBL/GenBank/DDBJ databases">
        <title>WGS assembly of Ceratopteris richardii.</title>
        <authorList>
            <person name="Marchant D.B."/>
            <person name="Chen G."/>
            <person name="Jenkins J."/>
            <person name="Shu S."/>
            <person name="Leebens-Mack J."/>
            <person name="Grimwood J."/>
            <person name="Schmutz J."/>
            <person name="Soltis P."/>
            <person name="Soltis D."/>
            <person name="Chen Z.-H."/>
        </authorList>
    </citation>
    <scope>NUCLEOTIDE SEQUENCE</scope>
    <source>
        <strain evidence="2">Whitten #5841</strain>
        <tissue evidence="2">Leaf</tissue>
    </source>
</reference>
<organism evidence="2 3">
    <name type="scientific">Ceratopteris richardii</name>
    <name type="common">Triangle waterfern</name>
    <dbReference type="NCBI Taxonomy" id="49495"/>
    <lineage>
        <taxon>Eukaryota</taxon>
        <taxon>Viridiplantae</taxon>
        <taxon>Streptophyta</taxon>
        <taxon>Embryophyta</taxon>
        <taxon>Tracheophyta</taxon>
        <taxon>Polypodiopsida</taxon>
        <taxon>Polypodiidae</taxon>
        <taxon>Polypodiales</taxon>
        <taxon>Pteridineae</taxon>
        <taxon>Pteridaceae</taxon>
        <taxon>Parkerioideae</taxon>
        <taxon>Ceratopteris</taxon>
    </lineage>
</organism>
<proteinExistence type="predicted"/>
<keyword evidence="3" id="KW-1185">Reference proteome</keyword>
<feature type="compositionally biased region" description="Polar residues" evidence="1">
    <location>
        <begin position="29"/>
        <end position="38"/>
    </location>
</feature>
<feature type="region of interest" description="Disordered" evidence="1">
    <location>
        <begin position="29"/>
        <end position="68"/>
    </location>
</feature>
<accession>A0A8T2QP63</accession>